<dbReference type="Gene3D" id="3.40.50.10730">
    <property type="entry name" value="Urocanase like domains"/>
    <property type="match status" value="1"/>
</dbReference>
<dbReference type="AlphaFoldDB" id="A0A3P7MKV9"/>
<keyword evidence="2" id="KW-0520">NAD</keyword>
<protein>
    <submittedName>
        <fullName evidence="6">Uncharacterized protein</fullName>
    </submittedName>
</protein>
<evidence type="ECO:0000259" key="4">
    <source>
        <dbReference type="Pfam" id="PF01175"/>
    </source>
</evidence>
<dbReference type="EMBL" id="UYRV01112014">
    <property type="protein sequence ID" value="VDN27170.1"/>
    <property type="molecule type" value="Genomic_DNA"/>
</dbReference>
<dbReference type="InterPro" id="IPR023637">
    <property type="entry name" value="Urocanase-like"/>
</dbReference>
<evidence type="ECO:0000256" key="2">
    <source>
        <dbReference type="ARBA" id="ARBA00023027"/>
    </source>
</evidence>
<evidence type="ECO:0000259" key="5">
    <source>
        <dbReference type="Pfam" id="PF17391"/>
    </source>
</evidence>
<dbReference type="OrthoDB" id="194468at2759"/>
<sequence length="187" mass="20493">MIPNFSTKPMYNKLFALGVTMYGQMTAGSFAYIGPQGIVHGTTITIMNAGRRYLKVNELAGKVFVTAGLGGMSGAQPKAASIAGCISVTAEVYGEALIKRHKQGWLDEYSTDLNEIIELIKKYRKEKKTRSIGYLGNVVDLWERLAEEPDNLVDLGSDQTSLHNPYLGGYYPVGISVEEANVMMTED</sequence>
<reference evidence="6 7" key="1">
    <citation type="submission" date="2018-11" db="EMBL/GenBank/DDBJ databases">
        <authorList>
            <consortium name="Pathogen Informatics"/>
        </authorList>
    </citation>
    <scope>NUCLEOTIDE SEQUENCE [LARGE SCALE GENOMIC DNA]</scope>
</reference>
<gene>
    <name evidence="6" type="ORF">CGOC_LOCUS10584</name>
</gene>
<evidence type="ECO:0000256" key="3">
    <source>
        <dbReference type="ARBA" id="ARBA00023239"/>
    </source>
</evidence>
<dbReference type="Pfam" id="PF17391">
    <property type="entry name" value="Urocanase_N"/>
    <property type="match status" value="1"/>
</dbReference>
<dbReference type="Proteomes" id="UP000271889">
    <property type="component" value="Unassembled WGS sequence"/>
</dbReference>
<dbReference type="Pfam" id="PF01175">
    <property type="entry name" value="Urocanase"/>
    <property type="match status" value="1"/>
</dbReference>
<feature type="domain" description="Urocanase Rossmann-like" evidence="4">
    <location>
        <begin position="34"/>
        <end position="187"/>
    </location>
</feature>
<evidence type="ECO:0000313" key="7">
    <source>
        <dbReference type="Proteomes" id="UP000271889"/>
    </source>
</evidence>
<feature type="domain" description="Urocanase N-terminal" evidence="5">
    <location>
        <begin position="1"/>
        <end position="30"/>
    </location>
</feature>
<comment type="cofactor">
    <cofactor evidence="1">
        <name>NAD(+)</name>
        <dbReference type="ChEBI" id="CHEBI:57540"/>
    </cofactor>
</comment>
<keyword evidence="3" id="KW-0456">Lyase</keyword>
<evidence type="ECO:0000313" key="6">
    <source>
        <dbReference type="EMBL" id="VDN27170.1"/>
    </source>
</evidence>
<feature type="non-terminal residue" evidence="6">
    <location>
        <position position="187"/>
    </location>
</feature>
<organism evidence="6 7">
    <name type="scientific">Cylicostephanus goldi</name>
    <name type="common">Nematode worm</name>
    <dbReference type="NCBI Taxonomy" id="71465"/>
    <lineage>
        <taxon>Eukaryota</taxon>
        <taxon>Metazoa</taxon>
        <taxon>Ecdysozoa</taxon>
        <taxon>Nematoda</taxon>
        <taxon>Chromadorea</taxon>
        <taxon>Rhabditida</taxon>
        <taxon>Rhabditina</taxon>
        <taxon>Rhabditomorpha</taxon>
        <taxon>Strongyloidea</taxon>
        <taxon>Strongylidae</taxon>
        <taxon>Cylicostephanus</taxon>
    </lineage>
</organism>
<dbReference type="GO" id="GO:0016153">
    <property type="term" value="F:urocanate hydratase activity"/>
    <property type="evidence" value="ECO:0007669"/>
    <property type="project" value="TreeGrafter"/>
</dbReference>
<dbReference type="InterPro" id="IPR035085">
    <property type="entry name" value="Urocanase_Rossmann-like"/>
</dbReference>
<keyword evidence="7" id="KW-1185">Reference proteome</keyword>
<dbReference type="InterPro" id="IPR036190">
    <property type="entry name" value="Urocanase_sf"/>
</dbReference>
<dbReference type="UniPathway" id="UPA00379">
    <property type="reaction ID" value="UER00550"/>
</dbReference>
<dbReference type="InterPro" id="IPR035400">
    <property type="entry name" value="Urocanase_N"/>
</dbReference>
<dbReference type="SUPFAM" id="SSF111326">
    <property type="entry name" value="Urocanase"/>
    <property type="match status" value="1"/>
</dbReference>
<dbReference type="InterPro" id="IPR038364">
    <property type="entry name" value="Urocanase_central_sf"/>
</dbReference>
<name>A0A3P7MKV9_CYLGO</name>
<accession>A0A3P7MKV9</accession>
<evidence type="ECO:0000256" key="1">
    <source>
        <dbReference type="ARBA" id="ARBA00001911"/>
    </source>
</evidence>
<dbReference type="PANTHER" id="PTHR12216">
    <property type="entry name" value="UROCANATE HYDRATASE"/>
    <property type="match status" value="1"/>
</dbReference>
<dbReference type="GO" id="GO:0019557">
    <property type="term" value="P:L-histidine catabolic process to glutamate and formate"/>
    <property type="evidence" value="ECO:0007669"/>
    <property type="project" value="UniProtKB-UniPathway"/>
</dbReference>
<proteinExistence type="predicted"/>
<dbReference type="GO" id="GO:0019556">
    <property type="term" value="P:L-histidine catabolic process to glutamate and formamide"/>
    <property type="evidence" value="ECO:0007669"/>
    <property type="project" value="UniProtKB-UniPathway"/>
</dbReference>
<dbReference type="PANTHER" id="PTHR12216:SF3">
    <property type="entry name" value="UROCANATE HYDRATASE"/>
    <property type="match status" value="1"/>
</dbReference>
<dbReference type="Gene3D" id="3.40.1770.10">
    <property type="entry name" value="Urocanase superfamily"/>
    <property type="match status" value="1"/>
</dbReference>